<accession>A0AAD2D4J2</accession>
<proteinExistence type="predicted"/>
<gene>
    <name evidence="1" type="ORF">ECRASSUSDP1_LOCUS21098</name>
</gene>
<comment type="caution">
    <text evidence="1">The sequence shown here is derived from an EMBL/GenBank/DDBJ whole genome shotgun (WGS) entry which is preliminary data.</text>
</comment>
<keyword evidence="2" id="KW-1185">Reference proteome</keyword>
<dbReference type="AlphaFoldDB" id="A0AAD2D4J2"/>
<organism evidence="1 2">
    <name type="scientific">Euplotes crassus</name>
    <dbReference type="NCBI Taxonomy" id="5936"/>
    <lineage>
        <taxon>Eukaryota</taxon>
        <taxon>Sar</taxon>
        <taxon>Alveolata</taxon>
        <taxon>Ciliophora</taxon>
        <taxon>Intramacronucleata</taxon>
        <taxon>Spirotrichea</taxon>
        <taxon>Hypotrichia</taxon>
        <taxon>Euplotida</taxon>
        <taxon>Euplotidae</taxon>
        <taxon>Moneuplotes</taxon>
    </lineage>
</organism>
<evidence type="ECO:0000313" key="1">
    <source>
        <dbReference type="EMBL" id="CAI2379685.1"/>
    </source>
</evidence>
<dbReference type="EMBL" id="CAMPGE010021540">
    <property type="protein sequence ID" value="CAI2379685.1"/>
    <property type="molecule type" value="Genomic_DNA"/>
</dbReference>
<dbReference type="Proteomes" id="UP001295684">
    <property type="component" value="Unassembled WGS sequence"/>
</dbReference>
<protein>
    <submittedName>
        <fullName evidence="1">Uncharacterized protein</fullName>
    </submittedName>
</protein>
<name>A0AAD2D4J2_EUPCR</name>
<reference evidence="1" key="1">
    <citation type="submission" date="2023-07" db="EMBL/GenBank/DDBJ databases">
        <authorList>
            <consortium name="AG Swart"/>
            <person name="Singh M."/>
            <person name="Singh A."/>
            <person name="Seah K."/>
            <person name="Emmerich C."/>
        </authorList>
    </citation>
    <scope>NUCLEOTIDE SEQUENCE</scope>
    <source>
        <strain evidence="1">DP1</strain>
    </source>
</reference>
<sequence length="189" mass="22449">MFIQLNKNTQCLVKLLWQPLLPHSIHYIKPNVSSPRNNYKRTISTSPVHRTTVLSMPHKATVSVNENPIVKITTEKQVYYPSTEKETEEHYEVKEKEGTPVYPAYKTAYDHRFEGNMGKLNNTSQDFDCNHYEADKKYTTRYRYQTPTRESRYTTTYIPTYQATTPIYTSPVYTINKRYDPFPRYYYDV</sequence>
<evidence type="ECO:0000313" key="2">
    <source>
        <dbReference type="Proteomes" id="UP001295684"/>
    </source>
</evidence>